<dbReference type="Gene3D" id="3.40.50.720">
    <property type="entry name" value="NAD(P)-binding Rossmann-like Domain"/>
    <property type="match status" value="2"/>
</dbReference>
<evidence type="ECO:0000259" key="3">
    <source>
        <dbReference type="Pfam" id="PF02719"/>
    </source>
</evidence>
<dbReference type="PANTHER" id="PTHR43318">
    <property type="entry name" value="UDP-N-ACETYLGLUCOSAMINE 4,6-DEHYDRATASE"/>
    <property type="match status" value="1"/>
</dbReference>
<accession>A0A0F3GJZ4</accession>
<dbReference type="SUPFAM" id="SSF53335">
    <property type="entry name" value="S-adenosyl-L-methionine-dependent methyltransferases"/>
    <property type="match status" value="1"/>
</dbReference>
<feature type="transmembrane region" description="Helical" evidence="2">
    <location>
        <begin position="12"/>
        <end position="31"/>
    </location>
</feature>
<dbReference type="EMBL" id="LACI01002411">
    <property type="protein sequence ID" value="KJU82152.1"/>
    <property type="molecule type" value="Genomic_DNA"/>
</dbReference>
<evidence type="ECO:0000256" key="1">
    <source>
        <dbReference type="ARBA" id="ARBA00007430"/>
    </source>
</evidence>
<protein>
    <submittedName>
        <fullName evidence="4">Nucleoside-diphosphate sugar epimerase</fullName>
    </submittedName>
</protein>
<dbReference type="CDD" id="cd05237">
    <property type="entry name" value="UDP_invert_4-6DH_SDR_e"/>
    <property type="match status" value="1"/>
</dbReference>
<proteinExistence type="inferred from homology"/>
<organism evidence="4 5">
    <name type="scientific">Candidatus Magnetobacterium bavaricum</name>
    <dbReference type="NCBI Taxonomy" id="29290"/>
    <lineage>
        <taxon>Bacteria</taxon>
        <taxon>Pseudomonadati</taxon>
        <taxon>Nitrospirota</taxon>
        <taxon>Thermodesulfovibrionia</taxon>
        <taxon>Thermodesulfovibrionales</taxon>
        <taxon>Candidatus Magnetobacteriaceae</taxon>
        <taxon>Candidatus Magnetobacterium</taxon>
    </lineage>
</organism>
<feature type="transmembrane region" description="Helical" evidence="2">
    <location>
        <begin position="43"/>
        <end position="63"/>
    </location>
</feature>
<gene>
    <name evidence="4" type="ORF">MBAV_005657</name>
</gene>
<dbReference type="Proteomes" id="UP000033423">
    <property type="component" value="Unassembled WGS sequence"/>
</dbReference>
<dbReference type="InterPro" id="IPR036291">
    <property type="entry name" value="NAD(P)-bd_dom_sf"/>
</dbReference>
<feature type="domain" description="Polysaccharide biosynthesis protein CapD-like" evidence="3">
    <location>
        <begin position="297"/>
        <end position="579"/>
    </location>
</feature>
<keyword evidence="2" id="KW-0472">Membrane</keyword>
<dbReference type="PANTHER" id="PTHR43318:SF1">
    <property type="entry name" value="POLYSACCHARIDE BIOSYNTHESIS PROTEIN EPSC-RELATED"/>
    <property type="match status" value="1"/>
</dbReference>
<keyword evidence="2" id="KW-0812">Transmembrane</keyword>
<dbReference type="AlphaFoldDB" id="A0A0F3GJZ4"/>
<name>A0A0F3GJZ4_9BACT</name>
<feature type="transmembrane region" description="Helical" evidence="2">
    <location>
        <begin position="83"/>
        <end position="101"/>
    </location>
</feature>
<dbReference type="InterPro" id="IPR051203">
    <property type="entry name" value="Polysaccharide_Synthase-Rel"/>
</dbReference>
<evidence type="ECO:0000313" key="5">
    <source>
        <dbReference type="Proteomes" id="UP000033423"/>
    </source>
</evidence>
<keyword evidence="2" id="KW-1133">Transmembrane helix</keyword>
<dbReference type="Pfam" id="PF13727">
    <property type="entry name" value="CoA_binding_3"/>
    <property type="match status" value="1"/>
</dbReference>
<dbReference type="InterPro" id="IPR003869">
    <property type="entry name" value="Polysac_CapD-like"/>
</dbReference>
<evidence type="ECO:0000313" key="4">
    <source>
        <dbReference type="EMBL" id="KJU82152.1"/>
    </source>
</evidence>
<keyword evidence="5" id="KW-1185">Reference proteome</keyword>
<dbReference type="PATRIC" id="fig|29290.4.peg.7481"/>
<evidence type="ECO:0000256" key="2">
    <source>
        <dbReference type="SAM" id="Phobius"/>
    </source>
</evidence>
<comment type="caution">
    <text evidence="4">The sequence shown here is derived from an EMBL/GenBank/DDBJ whole genome shotgun (WGS) entry which is preliminary data.</text>
</comment>
<dbReference type="Pfam" id="PF02719">
    <property type="entry name" value="Polysacc_synt_2"/>
    <property type="match status" value="1"/>
</dbReference>
<reference evidence="4 5" key="1">
    <citation type="submission" date="2015-02" db="EMBL/GenBank/DDBJ databases">
        <title>Single-cell genomics of uncultivated deep-branching MTB reveals a conserved set of magnetosome genes.</title>
        <authorList>
            <person name="Kolinko S."/>
            <person name="Richter M."/>
            <person name="Glockner F.O."/>
            <person name="Brachmann A."/>
            <person name="Schuler D."/>
        </authorList>
    </citation>
    <scope>NUCLEOTIDE SEQUENCE [LARGE SCALE GENOMIC DNA]</scope>
    <source>
        <strain evidence="4">TM-1</strain>
    </source>
</reference>
<feature type="transmembrane region" description="Helical" evidence="2">
    <location>
        <begin position="113"/>
        <end position="134"/>
    </location>
</feature>
<sequence length="629" mass="71919">MEYLNEQKRLTFFLVADITIIVFSFFMSFYIRFEFDMSVYKAYLHTFIFNLPFFVVIKIILLYTSNVYSMSWRYISLTDVSSIAKALLVSEGLLIVFIYYIDVTKYISSKSHAVLPRSIIVIDGIITLLLICSLRTLKRIYIEQIRTIKFKNGLNTIIIGAGNTGEMVIRDISRQKDSKFKVIGFLDDDINKKDSYVHGIKILGRTTILPQIKNKYAIKNVIIAIPNLHHKTLKNIYDMCRQCGFENVKIVPRIYDIDNLKIKNNFLEDIKIEDIIGRQIVKIDFKNIETSLINKTIFITGAGGSIGSELVKQICAFRPNRVILFDIDDTAMHNIELQIKKNYEHLIGRVDFVIGDIKDKDRLNQVFAFYHPQIVFHSAAYKHVPMMEYNPLEAIKVNVFGTHNVAKTAVKFAVEKFIMISTDKATNPISVMGITKHIAEKICKSINGSTKFISVRFGNVLGSRGSVLPLFLEQLKEGGPLTVTHPDMKRYFMTITEAVSLVLQASVIGNKGDVMLLDMGEPISILSIAEELIKLHGLEPYKDIDIKITGIRPGERLFEELFTTHEGTMASRHERIFIVRGDEDITYSKIEVMLNDLQNKLNNISYENNDLIKQYLQEMVAPQTNVDEV</sequence>
<dbReference type="SUPFAM" id="SSF51735">
    <property type="entry name" value="NAD(P)-binding Rossmann-fold domains"/>
    <property type="match status" value="1"/>
</dbReference>
<dbReference type="InterPro" id="IPR029063">
    <property type="entry name" value="SAM-dependent_MTases_sf"/>
</dbReference>
<comment type="similarity">
    <text evidence="1">Belongs to the polysaccharide synthase family.</text>
</comment>